<keyword evidence="1" id="KW-1277">Toxin-antitoxin system</keyword>
<proteinExistence type="predicted"/>
<comment type="caution">
    <text evidence="2">The sequence shown here is derived from an EMBL/GenBank/DDBJ whole genome shotgun (WGS) entry which is preliminary data.</text>
</comment>
<dbReference type="Proteomes" id="UP000324104">
    <property type="component" value="Unassembled WGS sequence"/>
</dbReference>
<sequence>MGTKTITVTEEAYDRLKEHKREGESFTETILRITGENRNVMKGFGSWENTGLRDEVESYRKEYTRDLEERANELS</sequence>
<evidence type="ECO:0008006" key="4">
    <source>
        <dbReference type="Google" id="ProtNLM"/>
    </source>
</evidence>
<evidence type="ECO:0000256" key="1">
    <source>
        <dbReference type="ARBA" id="ARBA00022649"/>
    </source>
</evidence>
<reference evidence="2 3" key="1">
    <citation type="submission" date="2019-08" db="EMBL/GenBank/DDBJ databases">
        <title>Archaea genome.</title>
        <authorList>
            <person name="Kajale S."/>
            <person name="Shouche Y."/>
            <person name="Deshpande N."/>
            <person name="Sharma A."/>
        </authorList>
    </citation>
    <scope>NUCLEOTIDE SEQUENCE [LARGE SCALE GENOMIC DNA]</scope>
    <source>
        <strain evidence="2 3">ESP3B_9</strain>
    </source>
</reference>
<organism evidence="2 3">
    <name type="scientific">Natrialba swarupiae</name>
    <dbReference type="NCBI Taxonomy" id="2448032"/>
    <lineage>
        <taxon>Archaea</taxon>
        <taxon>Methanobacteriati</taxon>
        <taxon>Methanobacteriota</taxon>
        <taxon>Stenosarchaea group</taxon>
        <taxon>Halobacteria</taxon>
        <taxon>Halobacteriales</taxon>
        <taxon>Natrialbaceae</taxon>
        <taxon>Natrialba</taxon>
    </lineage>
</organism>
<dbReference type="AlphaFoldDB" id="A0A5D5AQP6"/>
<accession>A0A5D5AQP6</accession>
<dbReference type="RefSeq" id="WP_149080211.1">
    <property type="nucleotide sequence ID" value="NZ_VTAW01000003.1"/>
</dbReference>
<protein>
    <recommendedName>
        <fullName evidence="4">Antitoxin</fullName>
    </recommendedName>
</protein>
<dbReference type="InterPro" id="IPR003847">
    <property type="entry name" value="Put_antitoxin"/>
</dbReference>
<dbReference type="Pfam" id="PF02697">
    <property type="entry name" value="VAPB_antitox"/>
    <property type="match status" value="1"/>
</dbReference>
<name>A0A5D5AQP6_9EURY</name>
<evidence type="ECO:0000313" key="3">
    <source>
        <dbReference type="Proteomes" id="UP000324104"/>
    </source>
</evidence>
<evidence type="ECO:0000313" key="2">
    <source>
        <dbReference type="EMBL" id="TYT63235.1"/>
    </source>
</evidence>
<gene>
    <name evidence="2" type="ORF">FYC77_03945</name>
</gene>
<keyword evidence="3" id="KW-1185">Reference proteome</keyword>
<dbReference type="EMBL" id="VTAW01000003">
    <property type="protein sequence ID" value="TYT63235.1"/>
    <property type="molecule type" value="Genomic_DNA"/>
</dbReference>